<dbReference type="eggNOG" id="ENOG50311Y4">
    <property type="taxonomic scope" value="Bacteria"/>
</dbReference>
<evidence type="ECO:0000313" key="2">
    <source>
        <dbReference type="Proteomes" id="UP000028623"/>
    </source>
</evidence>
<reference evidence="1 2" key="1">
    <citation type="submission" date="2014-07" db="EMBL/GenBank/DDBJ databases">
        <title>Epilithonimonas lactis LMG 22401 Genome.</title>
        <authorList>
            <person name="Pipes S.E."/>
            <person name="Stropko S.J."/>
        </authorList>
    </citation>
    <scope>NUCLEOTIDE SEQUENCE [LARGE SCALE GENOMIC DNA]</scope>
    <source>
        <strain evidence="1 2">LMG 24401</strain>
    </source>
</reference>
<protein>
    <submittedName>
        <fullName evidence="1">Uncharacterized protein</fullName>
    </submittedName>
</protein>
<keyword evidence="2" id="KW-1185">Reference proteome</keyword>
<accession>A0A085BMX1</accession>
<sequence length="174" mass="20747">MRLKLSILISILVFGFAFSQSKEVLVVVENINKYSKVIDKDPKVIEYKFEVKGKDKTILYQYSKKGNEIVKISREWKRDSNDWWELYRDYFLLKNGERIFAIQSITYTNMSDAKDIIGWSSTFWIDKKVIHMVSLGHGKSEMDDWDYELELKDNFNYMLKTAKEFDKNRLAKIK</sequence>
<dbReference type="OrthoDB" id="1250073at2"/>
<organism evidence="1 2">
    <name type="scientific">Epilithonimonas lactis</name>
    <dbReference type="NCBI Taxonomy" id="421072"/>
    <lineage>
        <taxon>Bacteria</taxon>
        <taxon>Pseudomonadati</taxon>
        <taxon>Bacteroidota</taxon>
        <taxon>Flavobacteriia</taxon>
        <taxon>Flavobacteriales</taxon>
        <taxon>Weeksellaceae</taxon>
        <taxon>Chryseobacterium group</taxon>
        <taxon>Epilithonimonas</taxon>
    </lineage>
</organism>
<gene>
    <name evidence="1" type="ORF">IO89_04400</name>
</gene>
<dbReference type="Proteomes" id="UP000028623">
    <property type="component" value="Unassembled WGS sequence"/>
</dbReference>
<comment type="caution">
    <text evidence="1">The sequence shown here is derived from an EMBL/GenBank/DDBJ whole genome shotgun (WGS) entry which is preliminary data.</text>
</comment>
<name>A0A085BMX1_9FLAO</name>
<dbReference type="AlphaFoldDB" id="A0A085BMX1"/>
<dbReference type="RefSeq" id="WP_034973866.1">
    <property type="nucleotide sequence ID" value="NZ_FOFI01000002.1"/>
</dbReference>
<dbReference type="EMBL" id="JPLY01000001">
    <property type="protein sequence ID" value="KFC23816.1"/>
    <property type="molecule type" value="Genomic_DNA"/>
</dbReference>
<dbReference type="STRING" id="421072.SAMN04488097_1853"/>
<proteinExistence type="predicted"/>
<evidence type="ECO:0000313" key="1">
    <source>
        <dbReference type="EMBL" id="KFC23816.1"/>
    </source>
</evidence>